<keyword evidence="3" id="KW-0560">Oxidoreductase</keyword>
<evidence type="ECO:0000313" key="8">
    <source>
        <dbReference type="EMBL" id="GAA2100282.1"/>
    </source>
</evidence>
<comment type="caution">
    <text evidence="8">The sequence shown here is derived from an EMBL/GenBank/DDBJ whole genome shotgun (WGS) entry which is preliminary data.</text>
</comment>
<evidence type="ECO:0000256" key="5">
    <source>
        <dbReference type="ARBA" id="ARBA00023284"/>
    </source>
</evidence>
<accession>A0ABP5ILB6</accession>
<dbReference type="Proteomes" id="UP001501161">
    <property type="component" value="Unassembled WGS sequence"/>
</dbReference>
<organism evidence="8 9">
    <name type="scientific">Nocardioides furvisabuli</name>
    <dbReference type="NCBI Taxonomy" id="375542"/>
    <lineage>
        <taxon>Bacteria</taxon>
        <taxon>Bacillati</taxon>
        <taxon>Actinomycetota</taxon>
        <taxon>Actinomycetes</taxon>
        <taxon>Propionibacteriales</taxon>
        <taxon>Nocardioidaceae</taxon>
        <taxon>Nocardioides</taxon>
    </lineage>
</organism>
<keyword evidence="4" id="KW-1015">Disulfide bond</keyword>
<dbReference type="InterPro" id="IPR013766">
    <property type="entry name" value="Thioredoxin_domain"/>
</dbReference>
<gene>
    <name evidence="8" type="ORF">GCM10009726_10180</name>
</gene>
<evidence type="ECO:0000259" key="7">
    <source>
        <dbReference type="PROSITE" id="PS51352"/>
    </source>
</evidence>
<feature type="domain" description="Thioredoxin" evidence="7">
    <location>
        <begin position="90"/>
        <end position="285"/>
    </location>
</feature>
<proteinExistence type="inferred from homology"/>
<dbReference type="InterPro" id="IPR036249">
    <property type="entry name" value="Thioredoxin-like_sf"/>
</dbReference>
<evidence type="ECO:0000256" key="6">
    <source>
        <dbReference type="SAM" id="MobiDB-lite"/>
    </source>
</evidence>
<keyword evidence="5" id="KW-0676">Redox-active center</keyword>
<dbReference type="PANTHER" id="PTHR13887">
    <property type="entry name" value="GLUTATHIONE S-TRANSFERASE KAPPA"/>
    <property type="match status" value="1"/>
</dbReference>
<keyword evidence="9" id="KW-1185">Reference proteome</keyword>
<dbReference type="Gene3D" id="3.40.30.10">
    <property type="entry name" value="Glutaredoxin"/>
    <property type="match status" value="1"/>
</dbReference>
<reference evidence="9" key="1">
    <citation type="journal article" date="2019" name="Int. J. Syst. Evol. Microbiol.">
        <title>The Global Catalogue of Microorganisms (GCM) 10K type strain sequencing project: providing services to taxonomists for standard genome sequencing and annotation.</title>
        <authorList>
            <consortium name="The Broad Institute Genomics Platform"/>
            <consortium name="The Broad Institute Genome Sequencing Center for Infectious Disease"/>
            <person name="Wu L."/>
            <person name="Ma J."/>
        </authorList>
    </citation>
    <scope>NUCLEOTIDE SEQUENCE [LARGE SCALE GENOMIC DNA]</scope>
    <source>
        <strain evidence="9">JCM 13813</strain>
    </source>
</reference>
<keyword evidence="2" id="KW-0732">Signal</keyword>
<comment type="similarity">
    <text evidence="1">Belongs to the thioredoxin family. DsbA subfamily.</text>
</comment>
<evidence type="ECO:0000256" key="1">
    <source>
        <dbReference type="ARBA" id="ARBA00005791"/>
    </source>
</evidence>
<protein>
    <submittedName>
        <fullName evidence="8">Thioredoxin domain-containing protein</fullName>
    </submittedName>
</protein>
<sequence length="295" mass="31567">MPRAAGPRAGLWARGWTRRLNLPSSPEAPDRRGRSPTAPVHPPSTPCLEFLLVSAQRTTPVVPLIVALVAALALGFVLVEGSGDDETNGPVDAAPATESAAPPQTWEELVRRDAGDPMALGEPDAPVVMVAYSEFQCPFCGKFARDTEPTLVEKYVEDGTLRIEWRDFPYLGEESHVAARGGRAAAAQDKFWEFEEAMYAEQLPPNSGNLDEDYLISVAEDIGLDVERFRGDLGSAEHEEAVEKDFAEGQAIGVTGTPAFVINGVPVIGAQPTEVFEQTIEQAADVAENAGGAGR</sequence>
<dbReference type="Pfam" id="PF13462">
    <property type="entry name" value="Thioredoxin_4"/>
    <property type="match status" value="1"/>
</dbReference>
<evidence type="ECO:0000256" key="4">
    <source>
        <dbReference type="ARBA" id="ARBA00023157"/>
    </source>
</evidence>
<name>A0ABP5ILB6_9ACTN</name>
<dbReference type="InterPro" id="IPR012336">
    <property type="entry name" value="Thioredoxin-like_fold"/>
</dbReference>
<feature type="region of interest" description="Disordered" evidence="6">
    <location>
        <begin position="84"/>
        <end position="104"/>
    </location>
</feature>
<dbReference type="SUPFAM" id="SSF52833">
    <property type="entry name" value="Thioredoxin-like"/>
    <property type="match status" value="1"/>
</dbReference>
<dbReference type="PROSITE" id="PS51352">
    <property type="entry name" value="THIOREDOXIN_2"/>
    <property type="match status" value="1"/>
</dbReference>
<dbReference type="PANTHER" id="PTHR13887:SF14">
    <property type="entry name" value="DISULFIDE BOND FORMATION PROTEIN D"/>
    <property type="match status" value="1"/>
</dbReference>
<evidence type="ECO:0000256" key="2">
    <source>
        <dbReference type="ARBA" id="ARBA00022729"/>
    </source>
</evidence>
<evidence type="ECO:0000256" key="3">
    <source>
        <dbReference type="ARBA" id="ARBA00023002"/>
    </source>
</evidence>
<dbReference type="EMBL" id="BAAAMQ010000008">
    <property type="protein sequence ID" value="GAA2100282.1"/>
    <property type="molecule type" value="Genomic_DNA"/>
</dbReference>
<feature type="region of interest" description="Disordered" evidence="6">
    <location>
        <begin position="20"/>
        <end position="41"/>
    </location>
</feature>
<evidence type="ECO:0000313" key="9">
    <source>
        <dbReference type="Proteomes" id="UP001501161"/>
    </source>
</evidence>